<dbReference type="PANTHER" id="PTHR43401:SF2">
    <property type="entry name" value="L-THREONINE 3-DEHYDROGENASE"/>
    <property type="match status" value="1"/>
</dbReference>
<sequence>MIKSSPTMEYLSFDPKTKQLTLETCVIPKAKGEEILIKVAYSGICGTDLHILNGTFPAKSDAPFSLGHEFSGTVESVGKEVTGFKVGQRVAVDPNSGCNKSHGWDIISPVNIGHKVLIIGAGIIGLLWACVLHINGLRKTVTVAECLPSRQKQIEKLNLDYKGNRMENLTDEKFDLAIDCSGSAAAMEAAVPLLRRGGCLCVFGVAKPDATMAISPFKVREIQFDF</sequence>
<comment type="caution">
    <text evidence="5">The sequence shown here is derived from an EMBL/GenBank/DDBJ whole genome shotgun (WGS) entry which is preliminary data.</text>
</comment>
<dbReference type="Pfam" id="PF08240">
    <property type="entry name" value="ADH_N"/>
    <property type="match status" value="1"/>
</dbReference>
<reference evidence="5" key="1">
    <citation type="submission" date="2020-03" db="EMBL/GenBank/DDBJ databases">
        <authorList>
            <person name="Chebbi M.A."/>
            <person name="Drezen J.M."/>
        </authorList>
    </citation>
    <scope>NUCLEOTIDE SEQUENCE</scope>
    <source>
        <tissue evidence="5">Whole body</tissue>
    </source>
</reference>
<keyword evidence="1" id="KW-0560">Oxidoreductase</keyword>
<accession>A0A8J5VBQ2</accession>
<feature type="domain" description="Alcohol dehydrogenase-like C-terminal" evidence="3">
    <location>
        <begin position="124"/>
        <end position="221"/>
    </location>
</feature>
<comment type="similarity">
    <text evidence="2">Belongs to the zinc-containing alcohol dehydrogenase family.</text>
</comment>
<name>A0A8J5VBQ2_9HYME</name>
<dbReference type="PROSITE" id="PS00059">
    <property type="entry name" value="ADH_ZINC"/>
    <property type="match status" value="1"/>
</dbReference>
<organism evidence="5 6">
    <name type="scientific">Cotesia typhae</name>
    <dbReference type="NCBI Taxonomy" id="2053667"/>
    <lineage>
        <taxon>Eukaryota</taxon>
        <taxon>Metazoa</taxon>
        <taxon>Ecdysozoa</taxon>
        <taxon>Arthropoda</taxon>
        <taxon>Hexapoda</taxon>
        <taxon>Insecta</taxon>
        <taxon>Pterygota</taxon>
        <taxon>Neoptera</taxon>
        <taxon>Endopterygota</taxon>
        <taxon>Hymenoptera</taxon>
        <taxon>Apocrita</taxon>
        <taxon>Ichneumonoidea</taxon>
        <taxon>Braconidae</taxon>
        <taxon>Microgastrinae</taxon>
        <taxon>Cotesia</taxon>
    </lineage>
</organism>
<evidence type="ECO:0000256" key="2">
    <source>
        <dbReference type="RuleBase" id="RU361277"/>
    </source>
</evidence>
<proteinExistence type="inferred from homology"/>
<evidence type="ECO:0000256" key="1">
    <source>
        <dbReference type="ARBA" id="ARBA00023002"/>
    </source>
</evidence>
<reference evidence="5" key="2">
    <citation type="submission" date="2021-04" db="EMBL/GenBank/DDBJ databases">
        <title>Genome-wide patterns of bracovirus chromosomal integration into multiple host tissues during parasitism.</title>
        <authorList>
            <person name="Chebbi M.A.C."/>
        </authorList>
    </citation>
    <scope>NUCLEOTIDE SEQUENCE</scope>
    <source>
        <tissue evidence="5">Whole body</tissue>
    </source>
</reference>
<dbReference type="Pfam" id="PF00107">
    <property type="entry name" value="ADH_zinc_N"/>
    <property type="match status" value="1"/>
</dbReference>
<dbReference type="GO" id="GO:0016491">
    <property type="term" value="F:oxidoreductase activity"/>
    <property type="evidence" value="ECO:0007669"/>
    <property type="project" value="UniProtKB-KW"/>
</dbReference>
<evidence type="ECO:0008006" key="7">
    <source>
        <dbReference type="Google" id="ProtNLM"/>
    </source>
</evidence>
<gene>
    <name evidence="5" type="ORF">G9C98_000483</name>
</gene>
<protein>
    <recommendedName>
        <fullName evidence="7">Alcohol dehydrogenase</fullName>
    </recommendedName>
</protein>
<keyword evidence="6" id="KW-1185">Reference proteome</keyword>
<dbReference type="PANTHER" id="PTHR43401">
    <property type="entry name" value="L-THREONINE 3-DEHYDROGENASE"/>
    <property type="match status" value="1"/>
</dbReference>
<keyword evidence="2" id="KW-0479">Metal-binding</keyword>
<dbReference type="AlphaFoldDB" id="A0A8J5VBQ2"/>
<dbReference type="InterPro" id="IPR013149">
    <property type="entry name" value="ADH-like_C"/>
</dbReference>
<comment type="cofactor">
    <cofactor evidence="2">
        <name>Zn(2+)</name>
        <dbReference type="ChEBI" id="CHEBI:29105"/>
    </cofactor>
</comment>
<evidence type="ECO:0000313" key="5">
    <source>
        <dbReference type="EMBL" id="KAG8039754.1"/>
    </source>
</evidence>
<dbReference type="InterPro" id="IPR013154">
    <property type="entry name" value="ADH-like_N"/>
</dbReference>
<keyword evidence="2" id="KW-0862">Zinc</keyword>
<dbReference type="Proteomes" id="UP000729913">
    <property type="component" value="Unassembled WGS sequence"/>
</dbReference>
<evidence type="ECO:0000259" key="4">
    <source>
        <dbReference type="Pfam" id="PF08240"/>
    </source>
</evidence>
<dbReference type="InterPro" id="IPR050129">
    <property type="entry name" value="Zn_alcohol_dh"/>
</dbReference>
<feature type="domain" description="Alcohol dehydrogenase-like N-terminal" evidence="4">
    <location>
        <begin position="33"/>
        <end position="101"/>
    </location>
</feature>
<dbReference type="InterPro" id="IPR002328">
    <property type="entry name" value="ADH_Zn_CS"/>
</dbReference>
<dbReference type="EMBL" id="JAAOIC020000032">
    <property type="protein sequence ID" value="KAG8039754.1"/>
    <property type="molecule type" value="Genomic_DNA"/>
</dbReference>
<dbReference type="OrthoDB" id="3941538at2759"/>
<evidence type="ECO:0000313" key="6">
    <source>
        <dbReference type="Proteomes" id="UP000729913"/>
    </source>
</evidence>
<dbReference type="GO" id="GO:0008270">
    <property type="term" value="F:zinc ion binding"/>
    <property type="evidence" value="ECO:0007669"/>
    <property type="project" value="InterPro"/>
</dbReference>
<evidence type="ECO:0000259" key="3">
    <source>
        <dbReference type="Pfam" id="PF00107"/>
    </source>
</evidence>